<dbReference type="AlphaFoldDB" id="A0A6J1R5B1"/>
<name>A0A6J1R5B1_9HYME</name>
<feature type="compositionally biased region" description="Polar residues" evidence="1">
    <location>
        <begin position="57"/>
        <end position="72"/>
    </location>
</feature>
<dbReference type="OrthoDB" id="7549404at2759"/>
<dbReference type="PANTHER" id="PTHR46579:SF1">
    <property type="entry name" value="F5_8 TYPE C DOMAIN-CONTAINING PROTEIN"/>
    <property type="match status" value="1"/>
</dbReference>
<dbReference type="Proteomes" id="UP000504618">
    <property type="component" value="Unplaced"/>
</dbReference>
<reference evidence="3" key="1">
    <citation type="submission" date="2025-08" db="UniProtKB">
        <authorList>
            <consortium name="RefSeq"/>
        </authorList>
    </citation>
    <scope>IDENTIFICATION</scope>
    <source>
        <tissue evidence="3">Whole body</tissue>
    </source>
</reference>
<dbReference type="Pfam" id="PF02992">
    <property type="entry name" value="Transposase_21"/>
    <property type="match status" value="1"/>
</dbReference>
<organism evidence="2 3">
    <name type="scientific">Temnothorax curvispinosus</name>
    <dbReference type="NCBI Taxonomy" id="300111"/>
    <lineage>
        <taxon>Eukaryota</taxon>
        <taxon>Metazoa</taxon>
        <taxon>Ecdysozoa</taxon>
        <taxon>Arthropoda</taxon>
        <taxon>Hexapoda</taxon>
        <taxon>Insecta</taxon>
        <taxon>Pterygota</taxon>
        <taxon>Neoptera</taxon>
        <taxon>Endopterygota</taxon>
        <taxon>Hymenoptera</taxon>
        <taxon>Apocrita</taxon>
        <taxon>Aculeata</taxon>
        <taxon>Formicoidea</taxon>
        <taxon>Formicidae</taxon>
        <taxon>Myrmicinae</taxon>
        <taxon>Temnothorax</taxon>
    </lineage>
</organism>
<dbReference type="InterPro" id="IPR004242">
    <property type="entry name" value="Transposase_21"/>
</dbReference>
<dbReference type="GeneID" id="112466371"/>
<dbReference type="PANTHER" id="PTHR46579">
    <property type="entry name" value="F5/8 TYPE C DOMAIN-CONTAINING PROTEIN-RELATED"/>
    <property type="match status" value="1"/>
</dbReference>
<feature type="region of interest" description="Disordered" evidence="1">
    <location>
        <begin position="57"/>
        <end position="135"/>
    </location>
</feature>
<dbReference type="RefSeq" id="XP_024890204.1">
    <property type="nucleotide sequence ID" value="XM_025034436.1"/>
</dbReference>
<sequence>MNVDNENTLTRRGCYKRYLQDGDLLSIPESTIRSRRQREQVLLQQEQEMDVDDISVISGQPSVSSNDNQQPTAAEDMSEDSDQNIDGPISPGNPENNDTDASMDDISVVNRADSDTASISDSSNSSAGNERRSVSDVVANDDASDLENVFQDYEEFLEPAGYANFVPPEDNNQERVPLYEGSNISKTESELLILNFAIRHSLADVALEDLITLINCHLPYSVYHTKHIFMKKYDTPASICKCYYCSECYVKLKTLAADDRTKENLVCRECQCRYNKHALEKSGNYFLYLPLKQQLRDFVNSNKYSMLQKENNNCSDITSGKFYTSLKNTGIIQLHDITLQINTDGVQVFRSSFVSMWPIQVMINELPYRERRKNMMLCGLWYGKEKPDMNLFLSLLVEELTFMHKVGITRNVAGEEEIRIRVHTIACPVDSVARPLLQNIKQYNGSFGCSFCLHEGIHVEVGRGMTRVYPGCVKEPRTLRQHEVDCEIAMQTRTTPHGVKGPSVLMLLPVFDITSSFTLDYLHNGLLGVAKTFADAWFHSSNHEKDWYIGNKVDLIDKKLLQIKPPCEITRTPRSISERNLWKASEWKHFLLYYSLICLQNVMPLQYVKHWFLFVFSMHIFLQEKISDVDVLTATRALEMFVLKIEDLYGLEYYKFNVHLLLHIPEFVKQFGALWATSTFPYEHYNGVLRKMFRNSQAVPEQICKLYMRSKRVESLCLEVFSRPDCFKNAKILYDKISGTYHTKNYLEYGPYLKIFGKPVQRTLTLMEQTCIETLLHESILNESVCYKRFIFRNVLWHAENYEKFQKRQNSTVLLHNGMFIIISGIFGVRTVPNNYVRYVIIGKILNRVDVEICKTNNPTLSSNRFFHITRMTDSVVAVFPDMLNSKCVKIPYDIDKYCIVRLVNNIERD</sequence>
<protein>
    <submittedName>
        <fullName evidence="3">Uncharacterized protein LOC112466371</fullName>
    </submittedName>
</protein>
<evidence type="ECO:0000313" key="2">
    <source>
        <dbReference type="Proteomes" id="UP000504618"/>
    </source>
</evidence>
<evidence type="ECO:0000256" key="1">
    <source>
        <dbReference type="SAM" id="MobiDB-lite"/>
    </source>
</evidence>
<feature type="compositionally biased region" description="Low complexity" evidence="1">
    <location>
        <begin position="115"/>
        <end position="127"/>
    </location>
</feature>
<accession>A0A6J1R5B1</accession>
<proteinExistence type="predicted"/>
<keyword evidence="2" id="KW-1185">Reference proteome</keyword>
<evidence type="ECO:0000313" key="3">
    <source>
        <dbReference type="RefSeq" id="XP_024890204.1"/>
    </source>
</evidence>
<gene>
    <name evidence="3" type="primary">LOC112466371</name>
</gene>